<evidence type="ECO:0008006" key="2">
    <source>
        <dbReference type="Google" id="ProtNLM"/>
    </source>
</evidence>
<dbReference type="AlphaFoldDB" id="A0A644Y0N4"/>
<protein>
    <recommendedName>
        <fullName evidence="2">Chromosome partition protein Smc</fullName>
    </recommendedName>
</protein>
<evidence type="ECO:0000313" key="1">
    <source>
        <dbReference type="EMBL" id="MPM19794.1"/>
    </source>
</evidence>
<comment type="caution">
    <text evidence="1">The sequence shown here is derived from an EMBL/GenBank/DDBJ whole genome shotgun (WGS) entry which is preliminary data.</text>
</comment>
<dbReference type="EMBL" id="VSSQ01003245">
    <property type="protein sequence ID" value="MPM19794.1"/>
    <property type="molecule type" value="Genomic_DNA"/>
</dbReference>
<organism evidence="1">
    <name type="scientific">bioreactor metagenome</name>
    <dbReference type="NCBI Taxonomy" id="1076179"/>
    <lineage>
        <taxon>unclassified sequences</taxon>
        <taxon>metagenomes</taxon>
        <taxon>ecological metagenomes</taxon>
    </lineage>
</organism>
<sequence>MQRSLRTLLVQIEEDRRSIRDGLLPVNRALSGVEFRDGSRLQIEDRPIATADLDDFRATITRYTAVGTDGIDEELTERMFVAMRRDLARLDEQSTTAEAWRRRVFDAREHVEFRAVEHRPGGEPIVHDGVSGKSGGEGQELIAFILGAALRYQLGDGTDQAPRFAPIVLDEGFVKADSEYTGRALHALQSLGFQLVIGAPRDKAAAFEDYVGSIVYVNRNPDRDGEVRLYEFAID</sequence>
<proteinExistence type="predicted"/>
<dbReference type="Pfam" id="PF13558">
    <property type="entry name" value="SbcC_Walker_B"/>
    <property type="match status" value="1"/>
</dbReference>
<reference evidence="1" key="1">
    <citation type="submission" date="2019-08" db="EMBL/GenBank/DDBJ databases">
        <authorList>
            <person name="Kucharzyk K."/>
            <person name="Murdoch R.W."/>
            <person name="Higgins S."/>
            <person name="Loffler F."/>
        </authorList>
    </citation>
    <scope>NUCLEOTIDE SEQUENCE</scope>
</reference>
<name>A0A644Y0N4_9ZZZZ</name>
<accession>A0A644Y0N4</accession>
<gene>
    <name evidence="1" type="ORF">SDC9_66220</name>
</gene>